<proteinExistence type="inferred from homology"/>
<evidence type="ECO:0000256" key="2">
    <source>
        <dbReference type="ARBA" id="ARBA00023134"/>
    </source>
</evidence>
<evidence type="ECO:0000313" key="6">
    <source>
        <dbReference type="EMBL" id="CAL8077609.1"/>
    </source>
</evidence>
<feature type="compositionally biased region" description="Low complexity" evidence="4">
    <location>
        <begin position="64"/>
        <end position="98"/>
    </location>
</feature>
<feature type="compositionally biased region" description="Basic and acidic residues" evidence="4">
    <location>
        <begin position="499"/>
        <end position="510"/>
    </location>
</feature>
<keyword evidence="1 3" id="KW-0547">Nucleotide-binding</keyword>
<feature type="region of interest" description="Disordered" evidence="4">
    <location>
        <begin position="1"/>
        <end position="128"/>
    </location>
</feature>
<evidence type="ECO:0000256" key="1">
    <source>
        <dbReference type="ARBA" id="ARBA00022741"/>
    </source>
</evidence>
<feature type="compositionally biased region" description="Polar residues" evidence="4">
    <location>
        <begin position="15"/>
        <end position="26"/>
    </location>
</feature>
<dbReference type="PANTHER" id="PTHR18884">
    <property type="entry name" value="SEPTIN"/>
    <property type="match status" value="1"/>
</dbReference>
<reference evidence="6 7" key="1">
    <citation type="submission" date="2024-08" db="EMBL/GenBank/DDBJ databases">
        <authorList>
            <person name="Cucini C."/>
            <person name="Frati F."/>
        </authorList>
    </citation>
    <scope>NUCLEOTIDE SEQUENCE [LARGE SCALE GENOMIC DNA]</scope>
</reference>
<feature type="region of interest" description="Disordered" evidence="4">
    <location>
        <begin position="498"/>
        <end position="520"/>
    </location>
</feature>
<evidence type="ECO:0000256" key="4">
    <source>
        <dbReference type="SAM" id="MobiDB-lite"/>
    </source>
</evidence>
<accession>A0ABP1PU74</accession>
<name>A0ABP1PU74_9HEXA</name>
<gene>
    <name evidence="6" type="ORF">ODALV1_LOCUS3859</name>
</gene>
<comment type="caution">
    <text evidence="6">The sequence shown here is derived from an EMBL/GenBank/DDBJ whole genome shotgun (WGS) entry which is preliminary data.</text>
</comment>
<dbReference type="Gene3D" id="3.40.50.300">
    <property type="entry name" value="P-loop containing nucleotide triphosphate hydrolases"/>
    <property type="match status" value="1"/>
</dbReference>
<feature type="domain" description="Septin-type G" evidence="5">
    <location>
        <begin position="221"/>
        <end position="494"/>
    </location>
</feature>
<dbReference type="InterPro" id="IPR027417">
    <property type="entry name" value="P-loop_NTPase"/>
</dbReference>
<protein>
    <recommendedName>
        <fullName evidence="5">Septin-type G domain-containing protein</fullName>
    </recommendedName>
</protein>
<dbReference type="PROSITE" id="PS51719">
    <property type="entry name" value="G_SEPTIN"/>
    <property type="match status" value="1"/>
</dbReference>
<comment type="similarity">
    <text evidence="3">Belongs to the TRAFAC class TrmE-Era-EngA-EngB-Septin-like GTPase superfamily. Septin GTPase family.</text>
</comment>
<evidence type="ECO:0000256" key="3">
    <source>
        <dbReference type="RuleBase" id="RU004560"/>
    </source>
</evidence>
<dbReference type="SUPFAM" id="SSF52540">
    <property type="entry name" value="P-loop containing nucleoside triphosphate hydrolases"/>
    <property type="match status" value="1"/>
</dbReference>
<organism evidence="6 7">
    <name type="scientific">Orchesella dallaii</name>
    <dbReference type="NCBI Taxonomy" id="48710"/>
    <lineage>
        <taxon>Eukaryota</taxon>
        <taxon>Metazoa</taxon>
        <taxon>Ecdysozoa</taxon>
        <taxon>Arthropoda</taxon>
        <taxon>Hexapoda</taxon>
        <taxon>Collembola</taxon>
        <taxon>Entomobryomorpha</taxon>
        <taxon>Entomobryoidea</taxon>
        <taxon>Orchesellidae</taxon>
        <taxon>Orchesellinae</taxon>
        <taxon>Orchesella</taxon>
    </lineage>
</organism>
<sequence>MYSPYYSKSVGKPTAQGNVDRPTTLNLGGGSGSSSIGAVSGNTGASSIMPNKPLRYTPVLPTQSANPASKPSSYSSLGSGPYISYSQRSQQLQQQPQSEVITVPPKSGVPPSSLAYERPTGPQTHGTHHQYYMQPVGLRVNQQQSQAHGSGGGNIIGSISKSTQNLIESIPDVFCLSCPPAEFKFSEAYRAKTLPRTGKENERLIGFATLPEQVHRKSVKKGFDFTLMAVGESGLGKSTLINSLFLADFYQDRKVPPVSEKLKRTTSIQKHTTEIEERGVKLRLTVIDTPGFGDAINCEDSWRACTEYIDEQFQHYFLAESGLNRRHIQDTRVHCCLYFVPPYGHGLRPLDIEALKSLQTRVNVIPIIAKADTLTPGEVRKLKDQILEDLRVHQIQIYQFPECDEEEDEEFKKQDRELKAAIPFAVASSDTFIEVAGKKLRGRVYPWGIVEVENPSHSDFGKLRTMLIQSHMHDLKETTQDLHYENFRAKTISLSQSASRERSKLKRDSSSDSPQDLLQQKEAEIKRMQQMISKMEAKLKAAGKGTSDPVIDL</sequence>
<dbReference type="EMBL" id="CAXLJM020000013">
    <property type="protein sequence ID" value="CAL8077609.1"/>
    <property type="molecule type" value="Genomic_DNA"/>
</dbReference>
<evidence type="ECO:0000259" key="5">
    <source>
        <dbReference type="PROSITE" id="PS51719"/>
    </source>
</evidence>
<keyword evidence="7" id="KW-1185">Reference proteome</keyword>
<dbReference type="CDD" id="cd01850">
    <property type="entry name" value="CDC_Septin"/>
    <property type="match status" value="1"/>
</dbReference>
<dbReference type="Proteomes" id="UP001642540">
    <property type="component" value="Unassembled WGS sequence"/>
</dbReference>
<dbReference type="InterPro" id="IPR030379">
    <property type="entry name" value="G_SEPTIN_dom"/>
</dbReference>
<dbReference type="InterPro" id="IPR016491">
    <property type="entry name" value="Septin"/>
</dbReference>
<evidence type="ECO:0000313" key="7">
    <source>
        <dbReference type="Proteomes" id="UP001642540"/>
    </source>
</evidence>
<keyword evidence="2 3" id="KW-0342">GTP-binding</keyword>
<dbReference type="Pfam" id="PF00735">
    <property type="entry name" value="Septin"/>
    <property type="match status" value="1"/>
</dbReference>